<sequence length="322" mass="35647">MSWLPHLRTTSFRRYSSCAAPIRSQLERPPIAYHYLRTPIPYDIGLQLQENIVDTRARWRKAGTYTGAADDVGDVVLLLEHTPTYTTGRRDLALTSSSTHPEQVKMVHSGAEFHQSKRGGQVTYHGMGQLVGYPILDIGSGGMSLSARCYVDYIQSVLSAYARATLSDADVLAPHPNGHVGVFVGPQEKLASIGIQIRHRITSHGFAMNVTREPIPWFDLVTACGLNDVRATSLEGVLSGQRLPPSESQSLLSVETVAKDLMTFFGDKFGRRMAPLQEVEQTGARSREEDIWSEIRGLIQRAEDAASERMNSASVLWRPQTI</sequence>
<dbReference type="Proteomes" id="UP001230649">
    <property type="component" value="Unassembled WGS sequence"/>
</dbReference>
<organism evidence="1 2">
    <name type="scientific">Naganishia adeliensis</name>
    <dbReference type="NCBI Taxonomy" id="92952"/>
    <lineage>
        <taxon>Eukaryota</taxon>
        <taxon>Fungi</taxon>
        <taxon>Dikarya</taxon>
        <taxon>Basidiomycota</taxon>
        <taxon>Agaricomycotina</taxon>
        <taxon>Tremellomycetes</taxon>
        <taxon>Filobasidiales</taxon>
        <taxon>Filobasidiaceae</taxon>
        <taxon>Naganishia</taxon>
    </lineage>
</organism>
<evidence type="ECO:0000313" key="2">
    <source>
        <dbReference type="Proteomes" id="UP001230649"/>
    </source>
</evidence>
<dbReference type="EMBL" id="JASBWS010000066">
    <property type="protein sequence ID" value="KAJ9102084.1"/>
    <property type="molecule type" value="Genomic_DNA"/>
</dbReference>
<protein>
    <submittedName>
        <fullName evidence="1">Uncharacterized protein</fullName>
    </submittedName>
</protein>
<proteinExistence type="predicted"/>
<comment type="caution">
    <text evidence="1">The sequence shown here is derived from an EMBL/GenBank/DDBJ whole genome shotgun (WGS) entry which is preliminary data.</text>
</comment>
<accession>A0ACC2VRM0</accession>
<evidence type="ECO:0000313" key="1">
    <source>
        <dbReference type="EMBL" id="KAJ9102084.1"/>
    </source>
</evidence>
<keyword evidence="2" id="KW-1185">Reference proteome</keyword>
<gene>
    <name evidence="1" type="ORF">QFC20_005093</name>
</gene>
<reference evidence="1" key="1">
    <citation type="submission" date="2023-04" db="EMBL/GenBank/DDBJ databases">
        <title>Draft Genome sequencing of Naganishia species isolated from polar environments using Oxford Nanopore Technology.</title>
        <authorList>
            <person name="Leo P."/>
            <person name="Venkateswaran K."/>
        </authorList>
    </citation>
    <scope>NUCLEOTIDE SEQUENCE</scope>
    <source>
        <strain evidence="1">MNA-CCFEE 5262</strain>
    </source>
</reference>
<name>A0ACC2VRM0_9TREE</name>